<organism evidence="1 2">
    <name type="scientific">Magallana gigas</name>
    <name type="common">Pacific oyster</name>
    <name type="synonym">Crassostrea gigas</name>
    <dbReference type="NCBI Taxonomy" id="29159"/>
    <lineage>
        <taxon>Eukaryota</taxon>
        <taxon>Metazoa</taxon>
        <taxon>Spiralia</taxon>
        <taxon>Lophotrochozoa</taxon>
        <taxon>Mollusca</taxon>
        <taxon>Bivalvia</taxon>
        <taxon>Autobranchia</taxon>
        <taxon>Pteriomorphia</taxon>
        <taxon>Ostreida</taxon>
        <taxon>Ostreoidea</taxon>
        <taxon>Ostreidae</taxon>
        <taxon>Magallana</taxon>
    </lineage>
</organism>
<dbReference type="Proteomes" id="UP000005408">
    <property type="component" value="Unassembled WGS sequence"/>
</dbReference>
<keyword evidence="2" id="KW-1185">Reference proteome</keyword>
<protein>
    <recommendedName>
        <fullName evidence="3">Sterile alpha motif domain-containing protein 9-like</fullName>
    </recommendedName>
</protein>
<proteinExistence type="predicted"/>
<accession>A0A8W8LJD3</accession>
<dbReference type="AlphaFoldDB" id="A0A8W8LJD3"/>
<reference evidence="1" key="1">
    <citation type="submission" date="2022-08" db="UniProtKB">
        <authorList>
            <consortium name="EnsemblMetazoa"/>
        </authorList>
    </citation>
    <scope>IDENTIFICATION</scope>
    <source>
        <strain evidence="1">05x7-T-G4-1.051#20</strain>
    </source>
</reference>
<sequence>MPTGIKNLEAISTVPWMYVFDFDQTSRDCGLLSVNENFIRKRRSLHLTNWRQPPAGITENGTSWTFLCGRRDNPESVLQNCNDVRSWFQSVKGNMDLHIEQIQRYIEDYTVLTVLVIWPVDEHLAQHMHKFLTRLDEGLDPKPNIVLSIPGKPTTDIGNSIFMILKNDIGENLTTIDCDVKRLCGCISDITKNQQIVSNIKYSLPTADEFSDPSIEESDAAWLREELEILYLTNPYTKCQMDINSLEEEGDIFFRGGSLRWFAWYEVGAGHFDAQRDLMLAIIKTIRVYIEENRSAVVTLYHAPGSGGTTLARRVLWEFHTEIPCAHAKLRSALPVSSLIERIEIIYAKTHKPVLLLVDGDDEVKVKQLIRTLKINSRCYIIILYVKRYPYRAKGNKLFLRGTVSIQEAKRLALKFKNQCKEDGKKQEQLSKLCEDVEVGKEHLVYEFGLATTILCFLSLAYYYGQIALPLQFFGRLIHKAPNYLVEMEDLPEPVSQFVVFDKNESKTNNIRVCHYLVAKEILEQVLGNRSEQRSTELSVSAKTNLKDICEQFIEYASRKCSQKSGNIVYILTRIFIFRDNKDMGENAEQIRKKPVLSRLVLDIHSKGLFFTERLLVLKKLTEAFPNDQNFHAHLGRFYAYCRPNEDDEAEKCLQRATAICEKQIGSKTKADLDDKLLQSLMHLYHIYGTILQKRIARYTGQSPTDEPDIKTNEDNFVERLDELIKTAKLSCEYFKKCRFYTPDGHESCYGYVGEITVRLQICDFIERHFKEEEESSGIKAYLSSMEEQYCTGRNFVKRSVYSIDNLLMDCLNSLEDEDIDHSVQKVIFWYSHLFSKYAVNLEELAKGDDVHAYRLQIAAKKLKYSCGENNLIMLEKISEKEDITMIVQLYENIFRNYVSESKAALDRDYKEWIFAIRHRLFVPEYRIEEVLLHVRKWHDVLHSPMSKFYLFILTSLLGFGKENTNGSSEFLSEANVLKKDMEKVSKYVLKPKYPREWLRKSGEGIKILEPGTRFLGYSFIDDRNLKEDIYQTLRICKGTICGPNNKKLAGFISLDLGNNVLPVRVFYIPNKANLASTAHAEKRVEFILGFSLDHGWDAFNVRLLEKYPCPKPGCYAHAEVTSADKDVICPGCQNIIPRTEFNQQIA</sequence>
<evidence type="ECO:0008006" key="3">
    <source>
        <dbReference type="Google" id="ProtNLM"/>
    </source>
</evidence>
<evidence type="ECO:0000313" key="2">
    <source>
        <dbReference type="Proteomes" id="UP000005408"/>
    </source>
</evidence>
<name>A0A8W8LJD3_MAGGI</name>
<dbReference type="PANTHER" id="PTHR16155:SF19">
    <property type="entry name" value="DED DOMAIN-CONTAINING PROTEIN"/>
    <property type="match status" value="1"/>
</dbReference>
<dbReference type="EnsemblMetazoa" id="G28316.1">
    <property type="protein sequence ID" value="G28316.1:cds"/>
    <property type="gene ID" value="G28316"/>
</dbReference>
<dbReference type="PANTHER" id="PTHR16155">
    <property type="entry name" value="DED DOMAIN-CONTAINING PROTEIN"/>
    <property type="match status" value="1"/>
</dbReference>
<evidence type="ECO:0000313" key="1">
    <source>
        <dbReference type="EnsemblMetazoa" id="G28316.1:cds"/>
    </source>
</evidence>
<dbReference type="GO" id="GO:0005737">
    <property type="term" value="C:cytoplasm"/>
    <property type="evidence" value="ECO:0007669"/>
    <property type="project" value="TreeGrafter"/>
</dbReference>